<name>A0A832I289_UNCEI</name>
<evidence type="ECO:0000313" key="2">
    <source>
        <dbReference type="EMBL" id="HGZ42356.1"/>
    </source>
</evidence>
<feature type="transmembrane region" description="Helical" evidence="1">
    <location>
        <begin position="235"/>
        <end position="259"/>
    </location>
</feature>
<comment type="caution">
    <text evidence="2">The sequence shown here is derived from an EMBL/GenBank/DDBJ whole genome shotgun (WGS) entry which is preliminary data.</text>
</comment>
<reference evidence="2" key="1">
    <citation type="journal article" date="2020" name="mSystems">
        <title>Genome- and Community-Level Interaction Insights into Carbon Utilization and Element Cycling Functions of Hydrothermarchaeota in Hydrothermal Sediment.</title>
        <authorList>
            <person name="Zhou Z."/>
            <person name="Liu Y."/>
            <person name="Xu W."/>
            <person name="Pan J."/>
            <person name="Luo Z.H."/>
            <person name="Li M."/>
        </authorList>
    </citation>
    <scope>NUCLEOTIDE SEQUENCE [LARGE SCALE GENOMIC DNA]</scope>
    <source>
        <strain evidence="2">SpSt-381</strain>
    </source>
</reference>
<keyword evidence="1" id="KW-0472">Membrane</keyword>
<gene>
    <name evidence="2" type="ORF">ENR23_02835</name>
</gene>
<keyword evidence="1" id="KW-1133">Transmembrane helix</keyword>
<organism evidence="2">
    <name type="scientific">Eiseniibacteriota bacterium</name>
    <dbReference type="NCBI Taxonomy" id="2212470"/>
    <lineage>
        <taxon>Bacteria</taxon>
        <taxon>Candidatus Eiseniibacteriota</taxon>
    </lineage>
</organism>
<sequence length="326" mass="33478">MTLFEALQANLLSPAVLFFVLGVLAAVTRSDLKFPEPLYVTLTIYLLTAIGFKGGVAIAEAGLARVGLPALAALALGALIPLWTYPVLRFGGRLGKVDAAALAAHYGSVSAVTFIAATNYLTAVGQPHEHYATAFLAVMESPAILVGILLGKLGARPSPGTPQAPLGALLHEALLGRSVFLLVGALAVGAACGTRGMAAVEPFFVTPFQGVLALFLLEMGMVAGRRLGDLRKVGLFLLGFGVVAPLVNGVLGILLGRAVGLEVGGATLLGVLSASASYIAAPAAVRMSLPDASPTLYLTSSLAITFPFNITVGIPLYLAVARWVYS</sequence>
<feature type="transmembrane region" description="Helical" evidence="1">
    <location>
        <begin position="297"/>
        <end position="320"/>
    </location>
</feature>
<accession>A0A832I289</accession>
<dbReference type="Pfam" id="PF05982">
    <property type="entry name" value="Sbt_1"/>
    <property type="match status" value="1"/>
</dbReference>
<dbReference type="PANTHER" id="PTHR40400:SF1">
    <property type="entry name" value="SLR1512 PROTEIN"/>
    <property type="match status" value="1"/>
</dbReference>
<evidence type="ECO:0000256" key="1">
    <source>
        <dbReference type="SAM" id="Phobius"/>
    </source>
</evidence>
<keyword evidence="1" id="KW-0812">Transmembrane</keyword>
<protein>
    <submittedName>
        <fullName evidence="2">Sodium-dependent bicarbonate transport family permease</fullName>
    </submittedName>
</protein>
<proteinExistence type="predicted"/>
<dbReference type="AlphaFoldDB" id="A0A832I289"/>
<dbReference type="EMBL" id="DSQF01000004">
    <property type="protein sequence ID" value="HGZ42356.1"/>
    <property type="molecule type" value="Genomic_DNA"/>
</dbReference>
<feature type="transmembrane region" description="Helical" evidence="1">
    <location>
        <begin position="100"/>
        <end position="121"/>
    </location>
</feature>
<dbReference type="InterPro" id="IPR010293">
    <property type="entry name" value="Sbt_1"/>
</dbReference>
<feature type="transmembrane region" description="Helical" evidence="1">
    <location>
        <begin position="6"/>
        <end position="27"/>
    </location>
</feature>
<feature type="transmembrane region" description="Helical" evidence="1">
    <location>
        <begin position="39"/>
        <end position="58"/>
    </location>
</feature>
<feature type="transmembrane region" description="Helical" evidence="1">
    <location>
        <begin position="70"/>
        <end position="88"/>
    </location>
</feature>
<feature type="transmembrane region" description="Helical" evidence="1">
    <location>
        <begin position="265"/>
        <end position="285"/>
    </location>
</feature>
<feature type="transmembrane region" description="Helical" evidence="1">
    <location>
        <begin position="133"/>
        <end position="153"/>
    </location>
</feature>
<dbReference type="PANTHER" id="PTHR40400">
    <property type="entry name" value="SLR1512 PROTEIN"/>
    <property type="match status" value="1"/>
</dbReference>
<feature type="transmembrane region" description="Helical" evidence="1">
    <location>
        <begin position="174"/>
        <end position="198"/>
    </location>
</feature>
<feature type="transmembrane region" description="Helical" evidence="1">
    <location>
        <begin position="204"/>
        <end position="223"/>
    </location>
</feature>